<name>A0A2W5SB09_CERSP</name>
<comment type="caution">
    <text evidence="1">The sequence shown here is derived from an EMBL/GenBank/DDBJ whole genome shotgun (WGS) entry which is preliminary data.</text>
</comment>
<proteinExistence type="predicted"/>
<accession>A0A2W5SB09</accession>
<dbReference type="AlphaFoldDB" id="A0A2W5SB09"/>
<dbReference type="EMBL" id="QFQS01000001">
    <property type="protein sequence ID" value="PZR00202.1"/>
    <property type="molecule type" value="Genomic_DNA"/>
</dbReference>
<dbReference type="Proteomes" id="UP000248975">
    <property type="component" value="Unassembled WGS sequence"/>
</dbReference>
<protein>
    <submittedName>
        <fullName evidence="1">Uncharacterized protein</fullName>
    </submittedName>
</protein>
<evidence type="ECO:0000313" key="1">
    <source>
        <dbReference type="EMBL" id="PZR00202.1"/>
    </source>
</evidence>
<reference evidence="1 2" key="1">
    <citation type="submission" date="2017-08" db="EMBL/GenBank/DDBJ databases">
        <title>Infants hospitalized years apart are colonized by the same room-sourced microbial strains.</title>
        <authorList>
            <person name="Brooks B."/>
            <person name="Olm M.R."/>
            <person name="Firek B.A."/>
            <person name="Baker R."/>
            <person name="Thomas B.C."/>
            <person name="Morowitz M.J."/>
            <person name="Banfield J.F."/>
        </authorList>
    </citation>
    <scope>NUCLEOTIDE SEQUENCE [LARGE SCALE GENOMIC DNA]</scope>
    <source>
        <strain evidence="1">S2_003_000_R2_11</strain>
    </source>
</reference>
<gene>
    <name evidence="1" type="ORF">DI533_06305</name>
</gene>
<evidence type="ECO:0000313" key="2">
    <source>
        <dbReference type="Proteomes" id="UP000248975"/>
    </source>
</evidence>
<sequence length="80" mass="9208">MCREHLPIWELPIDNSDTKFRSVKCASMQKRDELAVELFISTTHAIEKLPNPVDIDGPRKLTSLEAFRWLGSDIAYVEFS</sequence>
<organism evidence="1 2">
    <name type="scientific">Cereibacter sphaeroides</name>
    <name type="common">Rhodobacter sphaeroides</name>
    <dbReference type="NCBI Taxonomy" id="1063"/>
    <lineage>
        <taxon>Bacteria</taxon>
        <taxon>Pseudomonadati</taxon>
        <taxon>Pseudomonadota</taxon>
        <taxon>Alphaproteobacteria</taxon>
        <taxon>Rhodobacterales</taxon>
        <taxon>Paracoccaceae</taxon>
        <taxon>Cereibacter</taxon>
    </lineage>
</organism>